<dbReference type="InterPro" id="IPR001079">
    <property type="entry name" value="Galectin_CRD"/>
</dbReference>
<reference evidence="4 5" key="1">
    <citation type="submission" date="2024-08" db="EMBL/GenBank/DDBJ databases">
        <authorList>
            <person name="Cucini C."/>
            <person name="Frati F."/>
        </authorList>
    </citation>
    <scope>NUCLEOTIDE SEQUENCE [LARGE SCALE GENOMIC DNA]</scope>
</reference>
<dbReference type="Proteomes" id="UP001642540">
    <property type="component" value="Unassembled WGS sequence"/>
</dbReference>
<accession>A0ABP1S657</accession>
<gene>
    <name evidence="4" type="ORF">ODALV1_LOCUS30248</name>
</gene>
<protein>
    <recommendedName>
        <fullName evidence="2">Galectin</fullName>
    </recommendedName>
</protein>
<dbReference type="SUPFAM" id="SSF49899">
    <property type="entry name" value="Concanavalin A-like lectins/glucanases"/>
    <property type="match status" value="1"/>
</dbReference>
<keyword evidence="1 2" id="KW-0430">Lectin</keyword>
<dbReference type="Pfam" id="PF00337">
    <property type="entry name" value="Gal-bind_lectin"/>
    <property type="match status" value="1"/>
</dbReference>
<dbReference type="PANTHER" id="PTHR11346:SF147">
    <property type="entry name" value="GALECTIN"/>
    <property type="match status" value="1"/>
</dbReference>
<proteinExistence type="predicted"/>
<dbReference type="Gene3D" id="2.60.120.200">
    <property type="match status" value="1"/>
</dbReference>
<name>A0ABP1S657_9HEXA</name>
<dbReference type="EMBL" id="CAXLJM020000161">
    <property type="protein sequence ID" value="CAL8144627.1"/>
    <property type="molecule type" value="Genomic_DNA"/>
</dbReference>
<keyword evidence="5" id="KW-1185">Reference proteome</keyword>
<dbReference type="PROSITE" id="PS51304">
    <property type="entry name" value="GALECTIN"/>
    <property type="match status" value="1"/>
</dbReference>
<dbReference type="InterPro" id="IPR044156">
    <property type="entry name" value="Galectin-like"/>
</dbReference>
<comment type="caution">
    <text evidence="4">The sequence shown here is derived from an EMBL/GenBank/DDBJ whole genome shotgun (WGS) entry which is preliminary data.</text>
</comment>
<dbReference type="InterPro" id="IPR013320">
    <property type="entry name" value="ConA-like_dom_sf"/>
</dbReference>
<evidence type="ECO:0000256" key="2">
    <source>
        <dbReference type="RuleBase" id="RU102079"/>
    </source>
</evidence>
<feature type="domain" description="Galectin" evidence="3">
    <location>
        <begin position="19"/>
        <end position="158"/>
    </location>
</feature>
<evidence type="ECO:0000259" key="3">
    <source>
        <dbReference type="PROSITE" id="PS51304"/>
    </source>
</evidence>
<dbReference type="PANTHER" id="PTHR11346">
    <property type="entry name" value="GALECTIN"/>
    <property type="match status" value="1"/>
</dbReference>
<organism evidence="4 5">
    <name type="scientific">Orchesella dallaii</name>
    <dbReference type="NCBI Taxonomy" id="48710"/>
    <lineage>
        <taxon>Eukaryota</taxon>
        <taxon>Metazoa</taxon>
        <taxon>Ecdysozoa</taxon>
        <taxon>Arthropoda</taxon>
        <taxon>Hexapoda</taxon>
        <taxon>Collembola</taxon>
        <taxon>Entomobryomorpha</taxon>
        <taxon>Entomobryoidea</taxon>
        <taxon>Orchesellidae</taxon>
        <taxon>Orchesellinae</taxon>
        <taxon>Orchesella</taxon>
    </lineage>
</organism>
<dbReference type="CDD" id="cd00070">
    <property type="entry name" value="GLECT"/>
    <property type="match status" value="1"/>
</dbReference>
<evidence type="ECO:0000313" key="4">
    <source>
        <dbReference type="EMBL" id="CAL8144627.1"/>
    </source>
</evidence>
<dbReference type="SMART" id="SM00908">
    <property type="entry name" value="Gal-bind_lectin"/>
    <property type="match status" value="1"/>
</dbReference>
<evidence type="ECO:0000313" key="5">
    <source>
        <dbReference type="Proteomes" id="UP001642540"/>
    </source>
</evidence>
<sequence>MIIQNLNIPFITQISPVYLVGNEGKGLTVGTVITILGRVLPNANRFDINLCKDGGAGSAKPFHFNPRFAPYYEGIYENAVVLNTKSTDEGWGDEERKTDSFPFLKGECFKIEIRCENDHFSVSVDGKPFIDYKYRSPLKDCNFLEIAKQVEISSIEVKEQDKMSNLAHAPLCECVWCI</sequence>
<evidence type="ECO:0000256" key="1">
    <source>
        <dbReference type="ARBA" id="ARBA00022734"/>
    </source>
</evidence>
<dbReference type="SMART" id="SM00276">
    <property type="entry name" value="GLECT"/>
    <property type="match status" value="1"/>
</dbReference>